<keyword evidence="1" id="KW-0175">Coiled coil</keyword>
<feature type="coiled-coil region" evidence="1">
    <location>
        <begin position="37"/>
        <end position="88"/>
    </location>
</feature>
<evidence type="ECO:0000256" key="1">
    <source>
        <dbReference type="SAM" id="Coils"/>
    </source>
</evidence>
<keyword evidence="3" id="KW-1185">Reference proteome</keyword>
<organism evidence="2 3">
    <name type="scientific">Rhodosorus marinus</name>
    <dbReference type="NCBI Taxonomy" id="101924"/>
    <lineage>
        <taxon>Eukaryota</taxon>
        <taxon>Rhodophyta</taxon>
        <taxon>Stylonematophyceae</taxon>
        <taxon>Stylonematales</taxon>
        <taxon>Stylonemataceae</taxon>
        <taxon>Rhodosorus</taxon>
    </lineage>
</organism>
<dbReference type="EMBL" id="JAMWBK010000013">
    <property type="protein sequence ID" value="KAJ8900728.1"/>
    <property type="molecule type" value="Genomic_DNA"/>
</dbReference>
<dbReference type="AlphaFoldDB" id="A0AAV8UI30"/>
<gene>
    <name evidence="2" type="ORF">NDN08_000029</name>
</gene>
<sequence>MIVTSNESIMMMQEREWDFELIMVGEDSDREERDDFEDEEEVRLRRMRAQMRMAKERAYAQKKRMRLKRQIQRRVRMANAELEEARTSMEERHEHFVSLTEALSLESSLYDASSFNSELLLPKFALLSGESLVDSPTSSIDCPTTKRVTFSTELEVFTD</sequence>
<evidence type="ECO:0000313" key="3">
    <source>
        <dbReference type="Proteomes" id="UP001157974"/>
    </source>
</evidence>
<comment type="caution">
    <text evidence="2">The sequence shown here is derived from an EMBL/GenBank/DDBJ whole genome shotgun (WGS) entry which is preliminary data.</text>
</comment>
<protein>
    <recommendedName>
        <fullName evidence="4">BZIP domain-containing protein</fullName>
    </recommendedName>
</protein>
<evidence type="ECO:0008006" key="4">
    <source>
        <dbReference type="Google" id="ProtNLM"/>
    </source>
</evidence>
<name>A0AAV8UI30_9RHOD</name>
<evidence type="ECO:0000313" key="2">
    <source>
        <dbReference type="EMBL" id="KAJ8900728.1"/>
    </source>
</evidence>
<accession>A0AAV8UI30</accession>
<proteinExistence type="predicted"/>
<dbReference type="Proteomes" id="UP001157974">
    <property type="component" value="Unassembled WGS sequence"/>
</dbReference>
<reference evidence="2 3" key="1">
    <citation type="journal article" date="2023" name="Nat. Commun.">
        <title>Origin of minicircular mitochondrial genomes in red algae.</title>
        <authorList>
            <person name="Lee Y."/>
            <person name="Cho C.H."/>
            <person name="Lee Y.M."/>
            <person name="Park S.I."/>
            <person name="Yang J.H."/>
            <person name="West J.A."/>
            <person name="Bhattacharya D."/>
            <person name="Yoon H.S."/>
        </authorList>
    </citation>
    <scope>NUCLEOTIDE SEQUENCE [LARGE SCALE GENOMIC DNA]</scope>
    <source>
        <strain evidence="2 3">CCMP1338</strain>
        <tissue evidence="2">Whole cell</tissue>
    </source>
</reference>